<name>A0ABQ9VYP8_SAGOE</name>
<sequence length="51" mass="5364">AGSAGRPGSPARPRILLRPRQARAKPSGGSGERRQMVASDVHAGRALSRLF</sequence>
<comment type="caution">
    <text evidence="2">The sequence shown here is derived from an EMBL/GenBank/DDBJ whole genome shotgun (WGS) entry which is preliminary data.</text>
</comment>
<dbReference type="EMBL" id="JASSZA010000004">
    <property type="protein sequence ID" value="KAK2113678.1"/>
    <property type="molecule type" value="Genomic_DNA"/>
</dbReference>
<keyword evidence="3" id="KW-1185">Reference proteome</keyword>
<gene>
    <name evidence="2" type="ORF">P7K49_007944</name>
</gene>
<dbReference type="Proteomes" id="UP001266305">
    <property type="component" value="Unassembled WGS sequence"/>
</dbReference>
<proteinExistence type="predicted"/>
<organism evidence="2 3">
    <name type="scientific">Saguinus oedipus</name>
    <name type="common">Cotton-top tamarin</name>
    <name type="synonym">Oedipomidas oedipus</name>
    <dbReference type="NCBI Taxonomy" id="9490"/>
    <lineage>
        <taxon>Eukaryota</taxon>
        <taxon>Metazoa</taxon>
        <taxon>Chordata</taxon>
        <taxon>Craniata</taxon>
        <taxon>Vertebrata</taxon>
        <taxon>Euteleostomi</taxon>
        <taxon>Mammalia</taxon>
        <taxon>Eutheria</taxon>
        <taxon>Euarchontoglires</taxon>
        <taxon>Primates</taxon>
        <taxon>Haplorrhini</taxon>
        <taxon>Platyrrhini</taxon>
        <taxon>Cebidae</taxon>
        <taxon>Callitrichinae</taxon>
        <taxon>Saguinus</taxon>
    </lineage>
</organism>
<evidence type="ECO:0000313" key="2">
    <source>
        <dbReference type="EMBL" id="KAK2113678.1"/>
    </source>
</evidence>
<evidence type="ECO:0000313" key="3">
    <source>
        <dbReference type="Proteomes" id="UP001266305"/>
    </source>
</evidence>
<accession>A0ABQ9VYP8</accession>
<feature type="non-terminal residue" evidence="2">
    <location>
        <position position="1"/>
    </location>
</feature>
<feature type="non-terminal residue" evidence="2">
    <location>
        <position position="51"/>
    </location>
</feature>
<protein>
    <submittedName>
        <fullName evidence="2">Uncharacterized protein</fullName>
    </submittedName>
</protein>
<evidence type="ECO:0000256" key="1">
    <source>
        <dbReference type="SAM" id="MobiDB-lite"/>
    </source>
</evidence>
<feature type="region of interest" description="Disordered" evidence="1">
    <location>
        <begin position="1"/>
        <end position="51"/>
    </location>
</feature>
<reference evidence="2 3" key="1">
    <citation type="submission" date="2023-05" db="EMBL/GenBank/DDBJ databases">
        <title>B98-5 Cell Line De Novo Hybrid Assembly: An Optical Mapping Approach.</title>
        <authorList>
            <person name="Kananen K."/>
            <person name="Auerbach J.A."/>
            <person name="Kautto E."/>
            <person name="Blachly J.S."/>
        </authorList>
    </citation>
    <scope>NUCLEOTIDE SEQUENCE [LARGE SCALE GENOMIC DNA]</scope>
    <source>
        <strain evidence="2">B95-8</strain>
        <tissue evidence="2">Cell line</tissue>
    </source>
</reference>